<evidence type="ECO:0000256" key="1">
    <source>
        <dbReference type="ARBA" id="ARBA00022679"/>
    </source>
</evidence>
<dbReference type="PANTHER" id="PTHR31896">
    <property type="entry name" value="FAMILY REGULATORY PROTEIN, PUTATIVE (AFU_ORTHOLOGUE AFUA_3G14730)-RELATED"/>
    <property type="match status" value="1"/>
</dbReference>
<sequence length="462" mass="50998">MHGPALVENLNDELNILAQLPLLNIYTQICCCFPVADASSQAAIINTLTNGLERMCASFPWLAGQVVNEGSGENSSGIFKIKPLDKIPPLVVKDLRHDSSMPSMDTLRRANFPVSMLDETVIAPRKTIPRGPDKSASNSAPVFLLQANFITGGLLLTFVGQHNAMDMTGQGRIIHLFSKACRNELFTGKELASGNLLRRNLIPLLDDSYEPGSELAHQIVRRTRKPSGNPPPSSFQKPTWAYFIFQSTSLTTLKSLASETIPLSSGYISTDDTLSAFIWQSIIRARLPRLNPAVESTLARAVDVRRFLDVPETYPGHMQNMIYHTSTLQKLVDEPLGAIASRLRSALDPKTSNIAYNTCALATFLHRTPDKSIASFIATLDFSTDIILSSWAKLDCYELDFNLGMGKPEAVRRPHFRAVEGAICLLPRTLDGEIAAAVCLRDEDMERLKADEEFVKYGRYIG</sequence>
<gene>
    <name evidence="4" type="ORF">PRK78_000155</name>
</gene>
<keyword evidence="5" id="KW-1185">Reference proteome</keyword>
<reference evidence="4" key="1">
    <citation type="submission" date="2023-03" db="EMBL/GenBank/DDBJ databases">
        <title>Emydomyces testavorans Genome Sequence.</title>
        <authorList>
            <person name="Hoyer L."/>
        </authorList>
    </citation>
    <scope>NUCLEOTIDE SEQUENCE</scope>
    <source>
        <strain evidence="4">16-2883</strain>
    </source>
</reference>
<keyword evidence="2" id="KW-0012">Acyltransferase</keyword>
<dbReference type="PANTHER" id="PTHR31896:SF64">
    <property type="entry name" value="TRICHOTHECENE 3-O-ACETYLTRANSFERASE"/>
    <property type="match status" value="1"/>
</dbReference>
<keyword evidence="1" id="KW-0808">Transferase</keyword>
<organism evidence="4 5">
    <name type="scientific">Emydomyces testavorans</name>
    <dbReference type="NCBI Taxonomy" id="2070801"/>
    <lineage>
        <taxon>Eukaryota</taxon>
        <taxon>Fungi</taxon>
        <taxon>Dikarya</taxon>
        <taxon>Ascomycota</taxon>
        <taxon>Pezizomycotina</taxon>
        <taxon>Eurotiomycetes</taxon>
        <taxon>Eurotiomycetidae</taxon>
        <taxon>Onygenales</taxon>
        <taxon>Nannizziopsiaceae</taxon>
        <taxon>Emydomyces</taxon>
    </lineage>
</organism>
<dbReference type="AlphaFoldDB" id="A0AAF0IE59"/>
<evidence type="ECO:0000313" key="5">
    <source>
        <dbReference type="Proteomes" id="UP001219355"/>
    </source>
</evidence>
<evidence type="ECO:0000259" key="3">
    <source>
        <dbReference type="Pfam" id="PF22664"/>
    </source>
</evidence>
<evidence type="ECO:0000256" key="2">
    <source>
        <dbReference type="ARBA" id="ARBA00023315"/>
    </source>
</evidence>
<name>A0AAF0IE59_9EURO</name>
<dbReference type="EMBL" id="CP120627">
    <property type="protein sequence ID" value="WEW54730.1"/>
    <property type="molecule type" value="Genomic_DNA"/>
</dbReference>
<dbReference type="InterPro" id="IPR051283">
    <property type="entry name" value="Sec_Metabolite_Acyltrans"/>
</dbReference>
<protein>
    <recommendedName>
        <fullName evidence="3">Trichothecene 3-O-acetyltransferase-like N-terminal domain-containing protein</fullName>
    </recommendedName>
</protein>
<dbReference type="Proteomes" id="UP001219355">
    <property type="component" value="Chromosome 1"/>
</dbReference>
<feature type="domain" description="Trichothecene 3-O-acetyltransferase-like N-terminal" evidence="3">
    <location>
        <begin position="25"/>
        <end position="181"/>
    </location>
</feature>
<evidence type="ECO:0000313" key="4">
    <source>
        <dbReference type="EMBL" id="WEW54730.1"/>
    </source>
</evidence>
<dbReference type="InterPro" id="IPR023213">
    <property type="entry name" value="CAT-like_dom_sf"/>
</dbReference>
<dbReference type="Gene3D" id="3.30.559.10">
    <property type="entry name" value="Chloramphenicol acetyltransferase-like domain"/>
    <property type="match status" value="2"/>
</dbReference>
<dbReference type="GO" id="GO:0016746">
    <property type="term" value="F:acyltransferase activity"/>
    <property type="evidence" value="ECO:0007669"/>
    <property type="project" value="UniProtKB-KW"/>
</dbReference>
<proteinExistence type="predicted"/>
<dbReference type="InterPro" id="IPR054710">
    <property type="entry name" value="Tri101-like_N"/>
</dbReference>
<accession>A0AAF0IE59</accession>
<dbReference type="Pfam" id="PF22664">
    <property type="entry name" value="TRI-like_N"/>
    <property type="match status" value="1"/>
</dbReference>